<evidence type="ECO:0000313" key="2">
    <source>
        <dbReference type="EMBL" id="AML49904.1"/>
    </source>
</evidence>
<protein>
    <recommendedName>
        <fullName evidence="4">DUF995 domain-containing protein</fullName>
    </recommendedName>
</protein>
<evidence type="ECO:0000313" key="3">
    <source>
        <dbReference type="Proteomes" id="UP000070371"/>
    </source>
</evidence>
<organism evidence="2 3">
    <name type="scientific">Falsihalocynthiibacter arcticus</name>
    <dbReference type="NCBI Taxonomy" id="1579316"/>
    <lineage>
        <taxon>Bacteria</taxon>
        <taxon>Pseudomonadati</taxon>
        <taxon>Pseudomonadota</taxon>
        <taxon>Alphaproteobacteria</taxon>
        <taxon>Rhodobacterales</taxon>
        <taxon>Roseobacteraceae</taxon>
        <taxon>Falsihalocynthiibacter</taxon>
    </lineage>
</organism>
<dbReference type="KEGG" id="hat:RC74_00150"/>
<dbReference type="AlphaFoldDB" id="A0A126UV19"/>
<sequence length="170" mass="19038">MFVSANWRFILKTGALSLLLMAACSGGPNDVPGSGPLANEIQVARMLSGNSFDTHANGQIYQARNGGLLSFSHHPEGPRVCKGVWKVDGAEEINVLTCKWMWNGQLYSQKEKVVRYQYHIGSVYGLDMLDEVGEFVAFLPYKYGTTYGSTKYRGFPRWEEYKKLSQQLGL</sequence>
<feature type="signal peptide" evidence="1">
    <location>
        <begin position="1"/>
        <end position="22"/>
    </location>
</feature>
<evidence type="ECO:0008006" key="4">
    <source>
        <dbReference type="Google" id="ProtNLM"/>
    </source>
</evidence>
<proteinExistence type="predicted"/>
<reference evidence="2 3" key="1">
    <citation type="submission" date="2016-02" db="EMBL/GenBank/DDBJ databases">
        <title>Complete genome sequence of Halocynthiibacter arcticus PAMC 20958t from arctic marine sediment.</title>
        <authorList>
            <person name="Lee Y.M."/>
            <person name="Baek K."/>
            <person name="Lee H.K."/>
            <person name="Shin S.C."/>
        </authorList>
    </citation>
    <scope>NUCLEOTIDE SEQUENCE [LARGE SCALE GENOMIC DNA]</scope>
    <source>
        <strain evidence="2">PAMC 20958</strain>
    </source>
</reference>
<accession>A0A126UV19</accession>
<keyword evidence="3" id="KW-1185">Reference proteome</keyword>
<name>A0A126UV19_9RHOB</name>
<evidence type="ECO:0000256" key="1">
    <source>
        <dbReference type="SAM" id="SignalP"/>
    </source>
</evidence>
<dbReference type="Proteomes" id="UP000070371">
    <property type="component" value="Chromosome"/>
</dbReference>
<keyword evidence="1" id="KW-0732">Signal</keyword>
<dbReference type="EMBL" id="CP014327">
    <property type="protein sequence ID" value="AML49904.1"/>
    <property type="molecule type" value="Genomic_DNA"/>
</dbReference>
<feature type="chain" id="PRO_5007443365" description="DUF995 domain-containing protein" evidence="1">
    <location>
        <begin position="23"/>
        <end position="170"/>
    </location>
</feature>
<gene>
    <name evidence="2" type="ORF">RC74_00150</name>
</gene>